<feature type="coiled-coil region" evidence="1">
    <location>
        <begin position="163"/>
        <end position="190"/>
    </location>
</feature>
<feature type="compositionally biased region" description="Low complexity" evidence="2">
    <location>
        <begin position="220"/>
        <end position="237"/>
    </location>
</feature>
<evidence type="ECO:0000256" key="1">
    <source>
        <dbReference type="SAM" id="Coils"/>
    </source>
</evidence>
<gene>
    <name evidence="3" type="ORF">MFIFM68171_09033</name>
</gene>
<feature type="region of interest" description="Disordered" evidence="2">
    <location>
        <begin position="61"/>
        <end position="101"/>
    </location>
</feature>
<feature type="compositionally biased region" description="Basic and acidic residues" evidence="2">
    <location>
        <begin position="887"/>
        <end position="897"/>
    </location>
</feature>
<feature type="region of interest" description="Disordered" evidence="2">
    <location>
        <begin position="731"/>
        <end position="767"/>
    </location>
</feature>
<feature type="compositionally biased region" description="Polar residues" evidence="2">
    <location>
        <begin position="486"/>
        <end position="495"/>
    </location>
</feature>
<feature type="compositionally biased region" description="Low complexity" evidence="2">
    <location>
        <begin position="118"/>
        <end position="136"/>
    </location>
</feature>
<reference evidence="3 4" key="1">
    <citation type="submission" date="2024-09" db="EMBL/GenBank/DDBJ databases">
        <title>Itraconazole resistance in Madurella fahalii resulting from another homologue of gene encoding cytochrome P450 14-alpha sterol demethylase (CYP51).</title>
        <authorList>
            <person name="Yoshioka I."/>
            <person name="Fahal A.H."/>
            <person name="Kaneko S."/>
            <person name="Yaguchi T."/>
        </authorList>
    </citation>
    <scope>NUCLEOTIDE SEQUENCE [LARGE SCALE GENOMIC DNA]</scope>
    <source>
        <strain evidence="3 4">IFM 68171</strain>
    </source>
</reference>
<feature type="compositionally biased region" description="Basic and acidic residues" evidence="2">
    <location>
        <begin position="966"/>
        <end position="977"/>
    </location>
</feature>
<sequence length="977" mass="105908">MAQPSVVGMTAATGTRTSMVPGGGSEAGLLASLTSDEIREIREYDKLLRFRDEVVSGSHPRIKPTHLLGKAAQSPGKLPTPAAAASSAASATSQPAATKGAVNHDRAVNNNLQAQQANRQTNMASSVPGLGTLSSPPGGPKPLGAGKHEIDPVLLEKSADLVKAEIQLKRQRLERGLKEQIEQRRAANKAPEQLPDLDVADIFAKALSMVHATPARSTDETAANASASSDSFDDNTFYSSRHDTPESNMTARLPTESEDEEMREGSPYEPELDSEPVVQTEQIQPVVLPAQPVPPSVPSQQQTQPNASASGRAPPAPEVIVPGLSIRAGGSTGTFAQPPAPLASGALESSSEESGNTGNGQPSDAQDLARVNERLLNQALARDPSPLVRAHDLSPLAPQPTHVFPPAIARQPHLATTDSSGARATPAQVAALRKQPSNGSSPESSPQGNTRNERKKNKKKKRKADRLAAEAAAASPYIKPEPRSPSPLTSPQSAHPNKRQRRSQQQPVEILDDEPRYEQRILAEESYQERYQPRVVRQERVVGYERGDDYHHQHGDEPVFVTSPRYERVYYDDYGAPPEPAGTQYVREVCAVRPGPRVVEAGPYEDGATYYRDVRAASRMSVRPAAVYPDRSQSPVMYERPPAAMPPPKRRIVVDAFGREYLEPARPTTVIREEVISDPRGSVSIPERRYERVLPPRAISRRPELLDDDAVLYRPASPAYGITRRVVTQPEYAIPDHRGGYREATSNPMPPPPPNEYHPSRPITSEREPLPSREYLARPASVRPLQPPAAVAESSSAHYENGPSGYAPPRDYYAAAAAAAGGIIRAASARPAEASGGIRYEQPALREYPPLPPPPPLRSASVRPAAETVRTAMRYDYDYGAGARAYHRDEQEGRRGEAVMPPPPSQVGGGGGGARAYSVVPPGEVPQVVRREYPPAQGQGQSGERYYGRPPPMGREDDGEVVFLDRVPRDRGYREMR</sequence>
<evidence type="ECO:0000313" key="3">
    <source>
        <dbReference type="EMBL" id="GAB1318823.1"/>
    </source>
</evidence>
<feature type="compositionally biased region" description="Low complexity" evidence="2">
    <location>
        <begin position="79"/>
        <end position="98"/>
    </location>
</feature>
<feature type="region of interest" description="Disordered" evidence="2">
    <location>
        <begin position="780"/>
        <end position="803"/>
    </location>
</feature>
<dbReference type="Proteomes" id="UP001628179">
    <property type="component" value="Unassembled WGS sequence"/>
</dbReference>
<feature type="compositionally biased region" description="Polar residues" evidence="2">
    <location>
        <begin position="435"/>
        <end position="450"/>
    </location>
</feature>
<feature type="region of interest" description="Disordered" evidence="2">
    <location>
        <begin position="933"/>
        <end position="977"/>
    </location>
</feature>
<feature type="region of interest" description="Disordered" evidence="2">
    <location>
        <begin position="118"/>
        <end position="147"/>
    </location>
</feature>
<feature type="region of interest" description="Disordered" evidence="2">
    <location>
        <begin position="214"/>
        <end position="517"/>
    </location>
</feature>
<organism evidence="3 4">
    <name type="scientific">Madurella fahalii</name>
    <dbReference type="NCBI Taxonomy" id="1157608"/>
    <lineage>
        <taxon>Eukaryota</taxon>
        <taxon>Fungi</taxon>
        <taxon>Dikarya</taxon>
        <taxon>Ascomycota</taxon>
        <taxon>Pezizomycotina</taxon>
        <taxon>Sordariomycetes</taxon>
        <taxon>Sordariomycetidae</taxon>
        <taxon>Sordariales</taxon>
        <taxon>Sordariales incertae sedis</taxon>
        <taxon>Madurella</taxon>
    </lineage>
</organism>
<keyword evidence="4" id="KW-1185">Reference proteome</keyword>
<evidence type="ECO:0000256" key="2">
    <source>
        <dbReference type="SAM" id="MobiDB-lite"/>
    </source>
</evidence>
<proteinExistence type="predicted"/>
<feature type="region of interest" description="Disordered" evidence="2">
    <location>
        <begin position="887"/>
        <end position="920"/>
    </location>
</feature>
<dbReference type="EMBL" id="BAAFSV010000005">
    <property type="protein sequence ID" value="GAB1318823.1"/>
    <property type="molecule type" value="Genomic_DNA"/>
</dbReference>
<name>A0ABQ0GM36_9PEZI</name>
<feature type="compositionally biased region" description="Basic residues" evidence="2">
    <location>
        <begin position="453"/>
        <end position="464"/>
    </location>
</feature>
<feature type="compositionally biased region" description="Low complexity" evidence="2">
    <location>
        <begin position="342"/>
        <end position="354"/>
    </location>
</feature>
<keyword evidence="1" id="KW-0175">Coiled coil</keyword>
<feature type="compositionally biased region" description="Polar residues" evidence="2">
    <location>
        <begin position="355"/>
        <end position="364"/>
    </location>
</feature>
<dbReference type="GeneID" id="98179775"/>
<comment type="caution">
    <text evidence="3">The sequence shown here is derived from an EMBL/GenBank/DDBJ whole genome shotgun (WGS) entry which is preliminary data.</text>
</comment>
<evidence type="ECO:0000313" key="4">
    <source>
        <dbReference type="Proteomes" id="UP001628179"/>
    </source>
</evidence>
<accession>A0ABQ0GM36</accession>
<feature type="region of interest" description="Disordered" evidence="2">
    <location>
        <begin position="1"/>
        <end position="25"/>
    </location>
</feature>
<protein>
    <submittedName>
        <fullName evidence="3">Uncharacterized protein</fullName>
    </submittedName>
</protein>
<dbReference type="RefSeq" id="XP_070920553.1">
    <property type="nucleotide sequence ID" value="XM_071064452.1"/>
</dbReference>